<dbReference type="OrthoDB" id="435593at2759"/>
<dbReference type="AlphaFoldDB" id="A0A1B2JJ42"/>
<sequence length="950" mass="108598">MTMTLDKLNQALTSMYGSTDESTQHAADKFLLEFQKTPEAWTIVFQVLNNDSDPPMTTIKMFCAQTLRSKINYDLFQLPKENWQGLKDSLLQLIVKYDSKAKAIETQLCVSLANLALQYVEWSNAMDEIISVLSSQSMASLLEFLKVLPEELSDVNKTPLTDEEFSLRTTQLITDNVERVLLILKNFSDIKDTNGGRENSMVLDCLNSWIKEVSVDQLLKVKSLSDMIYQSIHNDETFDTAVECLCTVLRETTDVEDLTIVQTLYQQLLSLKDIIQESWDDPEKMEGLTRIFVEAGEAWHVLIPKLCQDFKPLVEILLQLTSYEEDLDTVKYTFFFWHQLRQIIIIDKYAEARILFTPIYTQLVHVMIKHLSYPIVEPNTTDSSLLFSTKQQEDKFKDFRYEMGDVLKDCCAVIGASNALSIPLNQIQGNVNSNQAWQTIEAPIFSLRAMAEQVRSTENKLMPQVMQLLIKLPENPKIRYAVTLVLGRYTEWTSKHPEYLEGQLSYITDGFQSNNSQITIAASHALMFFCQDCSSLLIGYLEQLFNFYNNVYSAGTLDIKSLYEVADGIAHILQEEGDPEKLMQLTAMFWKPTIEKLSSLYEISGTAPDLQLKIADEIEVLTIFVQVLRPSNLDNPSNPIAKLVIEQGWPIVTKLLNKYGKSTPITERALKFLNKSMSSLSTYLEPIIPQMAELLVSGFQTYREGAYLWVSGIFIREYGDEHVSAQIKENVWKFSLQQAASFIQFLEENQSDITNYPDLVEDYFRMMADILMFFPIHLIQSELLQPVYNSAIMALSTFSQFEPLIATLHFLIDLYSWGFETPPVSLLETDVPPEIRSIILSFIESTGGPLTKVLLSGLVYRFPVDCNHDASDLWTKIIRLVTTNGQNGDLVLQWLNEALSSLPEGTVNEKERSKLLTTVQAAINSKDFRRVRASIRDFINWYSRKNFERS</sequence>
<dbReference type="InterPro" id="IPR051345">
    <property type="entry name" value="Importin_beta-like_NTR"/>
</dbReference>
<dbReference type="EMBL" id="CP014587">
    <property type="protein sequence ID" value="ANZ77931.1"/>
    <property type="molecule type" value="Genomic_DNA"/>
</dbReference>
<dbReference type="PANTHER" id="PTHR12363:SF53">
    <property type="entry name" value="MRNA TRANSPORT REGULATOR MTR10"/>
    <property type="match status" value="1"/>
</dbReference>
<dbReference type="Pfam" id="PF03810">
    <property type="entry name" value="IBN_N"/>
    <property type="match status" value="1"/>
</dbReference>
<dbReference type="InterPro" id="IPR058537">
    <property type="entry name" value="TPR_TNPO3_IPO13_4th"/>
</dbReference>
<dbReference type="InterPro" id="IPR011989">
    <property type="entry name" value="ARM-like"/>
</dbReference>
<dbReference type="GO" id="GO:0005737">
    <property type="term" value="C:cytoplasm"/>
    <property type="evidence" value="ECO:0007669"/>
    <property type="project" value="TreeGrafter"/>
</dbReference>
<keyword evidence="3" id="KW-1185">Reference proteome</keyword>
<evidence type="ECO:0000259" key="1">
    <source>
        <dbReference type="PROSITE" id="PS50166"/>
    </source>
</evidence>
<dbReference type="Pfam" id="PF08389">
    <property type="entry name" value="Xpo1"/>
    <property type="match status" value="1"/>
</dbReference>
<accession>A0A1B2JJ42</accession>
<dbReference type="GO" id="GO:0006606">
    <property type="term" value="P:protein import into nucleus"/>
    <property type="evidence" value="ECO:0007669"/>
    <property type="project" value="TreeGrafter"/>
</dbReference>
<dbReference type="Pfam" id="PF24140">
    <property type="entry name" value="TPR_TNPO3_IPO13_3rd"/>
    <property type="match status" value="1"/>
</dbReference>
<evidence type="ECO:0000313" key="3">
    <source>
        <dbReference type="Proteomes" id="UP000094565"/>
    </source>
</evidence>
<name>A0A1B2JJ42_PICPA</name>
<dbReference type="InterPro" id="IPR057942">
    <property type="entry name" value="TPR_TNPO3_IPO13_3rd"/>
</dbReference>
<dbReference type="PROSITE" id="PS50166">
    <property type="entry name" value="IMPORTIN_B_NT"/>
    <property type="match status" value="1"/>
</dbReference>
<dbReference type="Pfam" id="PF24139">
    <property type="entry name" value="TPR_TNPO3_IPO13_4th"/>
    <property type="match status" value="1"/>
</dbReference>
<gene>
    <name evidence="2" type="primary">MTR10</name>
    <name evidence="2" type="ORF">ATY40_BA7505124</name>
</gene>
<dbReference type="GO" id="GO:0031267">
    <property type="term" value="F:small GTPase binding"/>
    <property type="evidence" value="ECO:0007669"/>
    <property type="project" value="InterPro"/>
</dbReference>
<dbReference type="InterPro" id="IPR057941">
    <property type="entry name" value="TPR_TNPO3_IPO13_2nd"/>
</dbReference>
<dbReference type="InterPro" id="IPR001494">
    <property type="entry name" value="Importin-beta_N"/>
</dbReference>
<dbReference type="InterPro" id="IPR016024">
    <property type="entry name" value="ARM-type_fold"/>
</dbReference>
<dbReference type="Proteomes" id="UP000094565">
    <property type="component" value="Chromosome 4"/>
</dbReference>
<organism evidence="2 3">
    <name type="scientific">Komagataella pastoris</name>
    <name type="common">Yeast</name>
    <name type="synonym">Pichia pastoris</name>
    <dbReference type="NCBI Taxonomy" id="4922"/>
    <lineage>
        <taxon>Eukaryota</taxon>
        <taxon>Fungi</taxon>
        <taxon>Dikarya</taxon>
        <taxon>Ascomycota</taxon>
        <taxon>Saccharomycotina</taxon>
        <taxon>Pichiomycetes</taxon>
        <taxon>Pichiales</taxon>
        <taxon>Pichiaceae</taxon>
        <taxon>Komagataella</taxon>
    </lineage>
</organism>
<dbReference type="SUPFAM" id="SSF48371">
    <property type="entry name" value="ARM repeat"/>
    <property type="match status" value="1"/>
</dbReference>
<dbReference type="GO" id="GO:0005634">
    <property type="term" value="C:nucleus"/>
    <property type="evidence" value="ECO:0007669"/>
    <property type="project" value="UniProtKB-ARBA"/>
</dbReference>
<dbReference type="Pfam" id="PF24138">
    <property type="entry name" value="TPR_TNPO3_IPO13_2nd"/>
    <property type="match status" value="1"/>
</dbReference>
<dbReference type="Gene3D" id="1.25.10.10">
    <property type="entry name" value="Leucine-rich Repeat Variant"/>
    <property type="match status" value="1"/>
</dbReference>
<proteinExistence type="predicted"/>
<dbReference type="PANTHER" id="PTHR12363">
    <property type="entry name" value="TRANSPORTIN 3 AND IMPORTIN 13"/>
    <property type="match status" value="1"/>
</dbReference>
<protein>
    <submittedName>
        <fullName evidence="2">BA75_05124T0</fullName>
    </submittedName>
</protein>
<dbReference type="SMART" id="SM00913">
    <property type="entry name" value="IBN_N"/>
    <property type="match status" value="1"/>
</dbReference>
<evidence type="ECO:0000313" key="2">
    <source>
        <dbReference type="EMBL" id="ANZ77931.1"/>
    </source>
</evidence>
<dbReference type="InterPro" id="IPR013598">
    <property type="entry name" value="Exportin-1/Importin-b-like"/>
</dbReference>
<reference evidence="2 3" key="1">
    <citation type="submission" date="2016-02" db="EMBL/GenBank/DDBJ databases">
        <title>Comparative genomic and transcriptomic foundation for Pichia pastoris.</title>
        <authorList>
            <person name="Love K.R."/>
            <person name="Shah K.A."/>
            <person name="Whittaker C.A."/>
            <person name="Wu J."/>
            <person name="Bartlett M.C."/>
            <person name="Ma D."/>
            <person name="Leeson R.L."/>
            <person name="Priest M."/>
            <person name="Young S.K."/>
            <person name="Love J.C."/>
        </authorList>
    </citation>
    <scope>NUCLEOTIDE SEQUENCE [LARGE SCALE GENOMIC DNA]</scope>
    <source>
        <strain evidence="2 3">ATCC 28485</strain>
    </source>
</reference>
<feature type="domain" description="Importin N-terminal" evidence="1">
    <location>
        <begin position="27"/>
        <end position="96"/>
    </location>
</feature>